<evidence type="ECO:0000256" key="4">
    <source>
        <dbReference type="ARBA" id="ARBA00022989"/>
    </source>
</evidence>
<comment type="similarity">
    <text evidence="2 6">Belongs to the band 7/mec-2 family. HflC subfamily.</text>
</comment>
<sequence>MSKTFTVILGVLVLIVGVIASSALFTVSQTEQALVMQFGKPKSTIREPGLNVKIPFIQNVVYFDNRVLDLDPPAGQVILADQKRINVDAFARYRITDPLRFFQALRTETAFRDQVGRILNSSVRNSMARNSLSELLSEKRNDIMNEIKARVAAETKDYGIEIVDVRIGRTDLPPEISQNVYNRMRSERVKEANQLRADGGKAKLTIESQADRKRTVIIAEAERLSQILRGEGDALRNQVLGEAYSQDPEFFAFYRSMTAYREALAGGDTNLVLSPNSDFFRFFGDQTGKK</sequence>
<dbReference type="EMBL" id="MCGG01000019">
    <property type="protein sequence ID" value="OEJ67838.1"/>
    <property type="molecule type" value="Genomic_DNA"/>
</dbReference>
<dbReference type="InterPro" id="IPR010200">
    <property type="entry name" value="HflC"/>
</dbReference>
<dbReference type="GO" id="GO:0016020">
    <property type="term" value="C:membrane"/>
    <property type="evidence" value="ECO:0007669"/>
    <property type="project" value="UniProtKB-SubCell"/>
</dbReference>
<dbReference type="STRING" id="28181.BEN30_08085"/>
<comment type="subcellular location">
    <subcellularLocation>
        <location evidence="1">Membrane</location>
        <topology evidence="1">Single-pass membrane protein</topology>
    </subcellularLocation>
</comment>
<feature type="domain" description="Band 7" evidence="7">
    <location>
        <begin position="22"/>
        <end position="184"/>
    </location>
</feature>
<keyword evidence="9" id="KW-1185">Reference proteome</keyword>
<evidence type="ECO:0000256" key="2">
    <source>
        <dbReference type="ARBA" id="ARBA00007862"/>
    </source>
</evidence>
<evidence type="ECO:0000256" key="5">
    <source>
        <dbReference type="ARBA" id="ARBA00023136"/>
    </source>
</evidence>
<protein>
    <recommendedName>
        <fullName evidence="6">Protein HflC</fullName>
    </recommendedName>
</protein>
<dbReference type="PANTHER" id="PTHR42911:SF1">
    <property type="entry name" value="MODULATOR OF FTSH PROTEASE HFLC"/>
    <property type="match status" value="1"/>
</dbReference>
<accession>A0A1E5Q9N6</accession>
<evidence type="ECO:0000256" key="1">
    <source>
        <dbReference type="ARBA" id="ARBA00004167"/>
    </source>
</evidence>
<evidence type="ECO:0000256" key="3">
    <source>
        <dbReference type="ARBA" id="ARBA00022692"/>
    </source>
</evidence>
<dbReference type="SUPFAM" id="SSF117892">
    <property type="entry name" value="Band 7/SPFH domain"/>
    <property type="match status" value="1"/>
</dbReference>
<dbReference type="Proteomes" id="UP000095347">
    <property type="component" value="Unassembled WGS sequence"/>
</dbReference>
<dbReference type="PIRSF" id="PIRSF005651">
    <property type="entry name" value="HflC"/>
    <property type="match status" value="1"/>
</dbReference>
<comment type="caution">
    <text evidence="8">The sequence shown here is derived from an EMBL/GenBank/DDBJ whole genome shotgun (WGS) entry which is preliminary data.</text>
</comment>
<gene>
    <name evidence="8" type="ORF">BEN30_08085</name>
</gene>
<dbReference type="RefSeq" id="WP_069957545.1">
    <property type="nucleotide sequence ID" value="NZ_MCGG01000019.1"/>
</dbReference>
<proteinExistence type="inferred from homology"/>
<dbReference type="OrthoDB" id="9812991at2"/>
<dbReference type="InterPro" id="IPR036013">
    <property type="entry name" value="Band_7/SPFH_dom_sf"/>
</dbReference>
<keyword evidence="8" id="KW-0645">Protease</keyword>
<dbReference type="InterPro" id="IPR001107">
    <property type="entry name" value="Band_7"/>
</dbReference>
<dbReference type="Gene3D" id="3.30.479.30">
    <property type="entry name" value="Band 7 domain"/>
    <property type="match status" value="1"/>
</dbReference>
<keyword evidence="8" id="KW-0378">Hydrolase</keyword>
<dbReference type="AlphaFoldDB" id="A0A1E5Q9N6"/>
<keyword evidence="4" id="KW-1133">Transmembrane helix</keyword>
<evidence type="ECO:0000259" key="7">
    <source>
        <dbReference type="SMART" id="SM00244"/>
    </source>
</evidence>
<keyword evidence="3" id="KW-0812">Transmembrane</keyword>
<dbReference type="GO" id="GO:0008233">
    <property type="term" value="F:peptidase activity"/>
    <property type="evidence" value="ECO:0007669"/>
    <property type="project" value="UniProtKB-KW"/>
</dbReference>
<evidence type="ECO:0000313" key="9">
    <source>
        <dbReference type="Proteomes" id="UP000095347"/>
    </source>
</evidence>
<organism evidence="8 9">
    <name type="scientific">Magnetovibrio blakemorei</name>
    <dbReference type="NCBI Taxonomy" id="28181"/>
    <lineage>
        <taxon>Bacteria</taxon>
        <taxon>Pseudomonadati</taxon>
        <taxon>Pseudomonadota</taxon>
        <taxon>Alphaproteobacteria</taxon>
        <taxon>Rhodospirillales</taxon>
        <taxon>Magnetovibrionaceae</taxon>
        <taxon>Magnetovibrio</taxon>
    </lineage>
</organism>
<dbReference type="Pfam" id="PF01145">
    <property type="entry name" value="Band_7"/>
    <property type="match status" value="1"/>
</dbReference>
<evidence type="ECO:0000256" key="6">
    <source>
        <dbReference type="PIRNR" id="PIRNR005651"/>
    </source>
</evidence>
<dbReference type="GO" id="GO:0006508">
    <property type="term" value="P:proteolysis"/>
    <property type="evidence" value="ECO:0007669"/>
    <property type="project" value="UniProtKB-KW"/>
</dbReference>
<reference evidence="9" key="1">
    <citation type="submission" date="2016-07" db="EMBL/GenBank/DDBJ databases">
        <authorList>
            <person name="Florea S."/>
            <person name="Webb J.S."/>
            <person name="Jaromczyk J."/>
            <person name="Schardl C.L."/>
        </authorList>
    </citation>
    <scope>NUCLEOTIDE SEQUENCE [LARGE SCALE GENOMIC DNA]</scope>
    <source>
        <strain evidence="9">MV-1</strain>
    </source>
</reference>
<dbReference type="PANTHER" id="PTHR42911">
    <property type="entry name" value="MODULATOR OF FTSH PROTEASE HFLC"/>
    <property type="match status" value="1"/>
</dbReference>
<dbReference type="CDD" id="cd03405">
    <property type="entry name" value="SPFH_HflC"/>
    <property type="match status" value="1"/>
</dbReference>
<evidence type="ECO:0000313" key="8">
    <source>
        <dbReference type="EMBL" id="OEJ67838.1"/>
    </source>
</evidence>
<keyword evidence="5" id="KW-0472">Membrane</keyword>
<dbReference type="SMART" id="SM00244">
    <property type="entry name" value="PHB"/>
    <property type="match status" value="1"/>
</dbReference>
<comment type="function">
    <text evidence="6">HflC and HflK could regulate a protease.</text>
</comment>
<name>A0A1E5Q9N6_9PROT</name>